<dbReference type="RefSeq" id="WP_131975699.1">
    <property type="nucleotide sequence ID" value="NZ_SLYB01000006.1"/>
</dbReference>
<feature type="domain" description="AAA" evidence="1">
    <location>
        <begin position="21"/>
        <end position="143"/>
    </location>
</feature>
<dbReference type="PANTHER" id="PTHR43566:SF2">
    <property type="entry name" value="DUF4143 DOMAIN-CONTAINING PROTEIN"/>
    <property type="match status" value="1"/>
</dbReference>
<feature type="domain" description="DUF4143" evidence="2">
    <location>
        <begin position="205"/>
        <end position="363"/>
    </location>
</feature>
<dbReference type="EMBL" id="SLYB01000006">
    <property type="protein sequence ID" value="TCP95985.1"/>
    <property type="molecule type" value="Genomic_DNA"/>
</dbReference>
<dbReference type="AlphaFoldDB" id="A0A4R2T208"/>
<evidence type="ECO:0000313" key="3">
    <source>
        <dbReference type="EMBL" id="TCP95985.1"/>
    </source>
</evidence>
<reference evidence="3 4" key="1">
    <citation type="submission" date="2019-03" db="EMBL/GenBank/DDBJ databases">
        <title>Genomic Encyclopedia of Type Strains, Phase IV (KMG-IV): sequencing the most valuable type-strain genomes for metagenomic binning, comparative biology and taxonomic classification.</title>
        <authorList>
            <person name="Goeker M."/>
        </authorList>
    </citation>
    <scope>NUCLEOTIDE SEQUENCE [LARGE SCALE GENOMIC DNA]</scope>
    <source>
        <strain evidence="3 4">DSM 28404</strain>
    </source>
</reference>
<dbReference type="OrthoDB" id="9771844at2"/>
<name>A0A4R2T208_9PAST</name>
<evidence type="ECO:0000259" key="1">
    <source>
        <dbReference type="Pfam" id="PF13173"/>
    </source>
</evidence>
<gene>
    <name evidence="3" type="ORF">EDC44_10644</name>
</gene>
<evidence type="ECO:0008006" key="5">
    <source>
        <dbReference type="Google" id="ProtNLM"/>
    </source>
</evidence>
<evidence type="ECO:0000259" key="2">
    <source>
        <dbReference type="Pfam" id="PF13635"/>
    </source>
</evidence>
<keyword evidence="4" id="KW-1185">Reference proteome</keyword>
<dbReference type="Proteomes" id="UP000295763">
    <property type="component" value="Unassembled WGS sequence"/>
</dbReference>
<sequence>MSNFYPRHLSRLLGRLVHQFPSLLITGPRQVGKSTLLQHFGSEQEEHEPYQYVTFDDPLVLNMAKNDGALFFLNHSGKLILDEVQYAPELFSLLKLHIDREKQNGRYLLSGSQAFELMKHVNESLAGRIAVLKLQGLSLREICRNTFDLPFIPNADYLAAREKNLPDFNGLDLWQTIHKGYMPRLYEQEMDWQLYYASYVATYIERDVRELIAVNNPNDFTTFMIAVASRSGELLNYSNIAGEVGVSVDTVKRWLAVLQTSGIVYLLQPYSNNHLKRAIKTPKVYFLDTGLMAYLTRWLTAGTLKNGAKSGQFFETFVVGEIIKSFYNAGLEPPLYYYRDTNQKEIDLIIEHDRTIYPVEIKQTASPTKKMAAAFDLLRNQLPPTEISVAHGTILNQYPQKLWLDQDLLALPLGWV</sequence>
<comment type="caution">
    <text evidence="3">The sequence shown here is derived from an EMBL/GenBank/DDBJ whole genome shotgun (WGS) entry which is preliminary data.</text>
</comment>
<dbReference type="InterPro" id="IPR027417">
    <property type="entry name" value="P-loop_NTPase"/>
</dbReference>
<proteinExistence type="predicted"/>
<dbReference type="InterPro" id="IPR041682">
    <property type="entry name" value="AAA_14"/>
</dbReference>
<evidence type="ECO:0000313" key="4">
    <source>
        <dbReference type="Proteomes" id="UP000295763"/>
    </source>
</evidence>
<dbReference type="InterPro" id="IPR025420">
    <property type="entry name" value="DUF4143"/>
</dbReference>
<organism evidence="3 4">
    <name type="scientific">Cricetibacter osteomyelitidis</name>
    <dbReference type="NCBI Taxonomy" id="1521931"/>
    <lineage>
        <taxon>Bacteria</taxon>
        <taxon>Pseudomonadati</taxon>
        <taxon>Pseudomonadota</taxon>
        <taxon>Gammaproteobacteria</taxon>
        <taxon>Pasteurellales</taxon>
        <taxon>Pasteurellaceae</taxon>
        <taxon>Cricetibacter</taxon>
    </lineage>
</organism>
<protein>
    <recommendedName>
        <fullName evidence="5">AAA+ ATPase domain-containing protein</fullName>
    </recommendedName>
</protein>
<dbReference type="Pfam" id="PF13635">
    <property type="entry name" value="DUF4143"/>
    <property type="match status" value="1"/>
</dbReference>
<dbReference type="SUPFAM" id="SSF52540">
    <property type="entry name" value="P-loop containing nucleoside triphosphate hydrolases"/>
    <property type="match status" value="1"/>
</dbReference>
<accession>A0A4R2T208</accession>
<dbReference type="Pfam" id="PF13173">
    <property type="entry name" value="AAA_14"/>
    <property type="match status" value="1"/>
</dbReference>
<dbReference type="PANTHER" id="PTHR43566">
    <property type="entry name" value="CONSERVED PROTEIN"/>
    <property type="match status" value="1"/>
</dbReference>